<feature type="compositionally biased region" description="Polar residues" evidence="2">
    <location>
        <begin position="1232"/>
        <end position="1244"/>
    </location>
</feature>
<evidence type="ECO:0000256" key="1">
    <source>
        <dbReference type="SAM" id="Coils"/>
    </source>
</evidence>
<feature type="compositionally biased region" description="Polar residues" evidence="2">
    <location>
        <begin position="1523"/>
        <end position="1532"/>
    </location>
</feature>
<feature type="region of interest" description="Disordered" evidence="2">
    <location>
        <begin position="1469"/>
        <end position="1545"/>
    </location>
</feature>
<feature type="compositionally biased region" description="Low complexity" evidence="2">
    <location>
        <begin position="1261"/>
        <end position="1275"/>
    </location>
</feature>
<dbReference type="Proteomes" id="UP000471633">
    <property type="component" value="Unassembled WGS sequence"/>
</dbReference>
<evidence type="ECO:0008006" key="5">
    <source>
        <dbReference type="Google" id="ProtNLM"/>
    </source>
</evidence>
<gene>
    <name evidence="3" type="ORF">MS3_00006842</name>
</gene>
<reference evidence="3" key="4">
    <citation type="journal article" date="2022" name="PLoS Pathog.">
        <title>Chromosome-level genome of Schistosoma haematobium underpins genome-wide explorations of molecular variation.</title>
        <authorList>
            <person name="Stroehlein A.J."/>
            <person name="Korhonen P.K."/>
            <person name="Lee V.V."/>
            <person name="Ralph S.A."/>
            <person name="Mentink-Kane M."/>
            <person name="You H."/>
            <person name="McManus D.P."/>
            <person name="Tchuente L.T."/>
            <person name="Stothard J.R."/>
            <person name="Kaur P."/>
            <person name="Dudchenko O."/>
            <person name="Aiden E.L."/>
            <person name="Yang B."/>
            <person name="Yang H."/>
            <person name="Emery A.M."/>
            <person name="Webster B.L."/>
            <person name="Brindley P.J."/>
            <person name="Rollinson D."/>
            <person name="Chang B.C.H."/>
            <person name="Gasser R.B."/>
            <person name="Young N.D."/>
        </authorList>
    </citation>
    <scope>NUCLEOTIDE SEQUENCE</scope>
</reference>
<protein>
    <recommendedName>
        <fullName evidence="5">Rac guanyl-nucleotide exchange factor</fullName>
    </recommendedName>
</protein>
<feature type="compositionally biased region" description="Polar residues" evidence="2">
    <location>
        <begin position="1952"/>
        <end position="1967"/>
    </location>
</feature>
<feature type="compositionally biased region" description="Low complexity" evidence="2">
    <location>
        <begin position="1968"/>
        <end position="1982"/>
    </location>
</feature>
<feature type="compositionally biased region" description="Low complexity" evidence="2">
    <location>
        <begin position="1930"/>
        <end position="1939"/>
    </location>
</feature>
<feature type="compositionally biased region" description="Polar residues" evidence="2">
    <location>
        <begin position="1469"/>
        <end position="1501"/>
    </location>
</feature>
<feature type="compositionally biased region" description="Polar residues" evidence="2">
    <location>
        <begin position="1110"/>
        <end position="1141"/>
    </location>
</feature>
<accession>A0A922IS69</accession>
<dbReference type="KEGG" id="shx:MS3_00006842"/>
<dbReference type="CTD" id="24589833"/>
<dbReference type="EMBL" id="AMPZ03000004">
    <property type="protein sequence ID" value="KAH9585658.1"/>
    <property type="molecule type" value="Genomic_DNA"/>
</dbReference>
<evidence type="ECO:0000313" key="4">
    <source>
        <dbReference type="Proteomes" id="UP000471633"/>
    </source>
</evidence>
<sequence length="2019" mass="225097">MSIHIFPTQCGVDPSGSEISTTDSLIQEFQEFEAQVYSGALFEQKCRTSTPSNKNINSVPSQMINIPTIRLDPCSRGTCAKQQLENFGPNEVSDVEVDSLDDEPVNSTVQINASSKTNADIFGSKDSDSFSNRAKLSRIPQLIRSPNRSFSQSTISNNQEATKNIASTISSRHSLPSQMEFPVLQSSANTTTTTSKHHVSNSDFIKVKSSGSNQYFVPNLLTTPDVTESNQNFHLKTYLSNPTSSQSSLSFDSMNNSRSCNKSRVQVTVKKLNTSSPSINNLDLSNLNKTNMDSIASYAHEDPIETHDLVVAKMAADGVVWVPSSDANHSTINSTIAEKNEVHQSILQKTDQLRWYSEEIEEEKINDNPVVRSNSITESHNSIKHNSPTIHNNPTIDNNVNETHSEIVQSSNVHCCSSSSSIQKVFNSSNCNFKDSQIDTPESSSKQVELEVKLEEAMIIRKQQDDYIKQLQMYYDNLLTKHALAEVTIDQLRMGIRVGIDVNNPSDTPSQNVSNKPRSHSMQTLHSNINNRRVSDVGYPQVNSGYHQTRNNSSNNNNSLHYSSTPLLEQQKNRIKRNSSTHDTRILSVTSDSWETGLGNISNSSQIHRQKDTSNINNYGNQQSVFHSQDRITTSSNNPILGQNHFRKSSDPSLCSGDDASRFLNDPMKTSINSRRNTIANSCSPGQQYKQQNQMNLSSSSNRNHIFSVLESHNGCNKNEVFINEEEFDSTPTNINHISDQNKQPDCSKDPIDIIQHSQKAISTDAAPLVNGTPDLDDDIVCGPEAIQMELLLRVADLQTRLSTMELYANEHRFIPDADLVTMQLDYGTLKNYYDLAKVRWGKDPQFDVNKVLIGEINHMGSQLDKLGSYVLNSGETVSSPLSTNSSSPAPLPTPQPTSMSISDLPVNWKDLNIFKNSSRIPSGENKPVKNTTDSGVLSSPSSLPSRSDHGRLSSVSPLHSPIVEDSLSELESVYMELMQHYNKIKQLPMTTLRTEQLYNLMKRLYDLALTADNRSSIIASPDELERIFQLDGDTRKLSENLERAIALQKQLSNHQNFHSSESNTSSSHKDVVPRTSEINDNKVNLPKDKSATKLSSSVSLSSYSRRCDVQNNKKNSTHSQSFTSPDSSSNQDSGLSTPPESSDGMKHDEIDHRNHHYQQNQSNQLPHHYQTCYSSSYQTLKHKTLSNNSNSQIDHSFDTQKYDHSDSGLTRTHPQTIHSIQPINSDHRKSPINTSSAELSHSVYNDRDKQDKMRIMQKKSPVSYSSTLSSSPSTKQRIDDLENGVRLLKENLENLCLKAENRAQNGNVENGKSVFNRKSCQFVSPTFSLRNNLPSSGVNNSDTSAFPHLITSGPLLNNNNKSIGVYASSELPNTSSLSIQGVYEKNLVEKSNCRKTVLPPGRVYHRTVDRRLVAHGQENDCDYSFVKPQTNSKGYVKPKSNRPIIRTSSNNNSRQIAHHIGNSRDFSCSRIVNSSRPNNNATHSSNGLNRSIKYHSTYQLSRSHQTDSSSSSGNSCTSSVSGEYSTDDSPTIASHISSSASSSSIDDNFNFNHSSRCKLNSKLSISESNWQRNALPTSSVSKSLMRDEHSKSHRKFHRSTSLCKPWDSYRTPLRSVTNIHDNYGSLNRLNSVPFKKYVSSNPSNSKFVHNLENTFGGSVPIVANLDTPYEPAHLQPGKQQSSRVYTAFDSIQRRPQVPFQPSLYFYPSTERILYSHPVQTPSVHFLSNHREDVLFSPLIPSSLNHTSASRLKTTLCDACGGSGQVLDNSNDGSLLSGRLAEPPLIRPNIGLNPLHRKTLSSARTKESRARPLRASHPCDDNSFLQSLRSNLFENENTYRNIVLNPVNPSTYYRDFERIDQSGKFGSLSRINKHSRSKQINRSFHTHISPNHSKHSHHSNKTINYHNDNNHKNNFKKMENNKNIDIMYSSEDSNSSISSNDKHSNHYKQVLPMNNSNSVGKCVSQSRQQSTGSPSTSASSTLLPASSALQEILKAASSTSRLAQKLRCSLEDLCKTESK</sequence>
<dbReference type="RefSeq" id="XP_051068259.1">
    <property type="nucleotide sequence ID" value="XM_051215075.1"/>
</dbReference>
<reference evidence="3" key="3">
    <citation type="submission" date="2021-06" db="EMBL/GenBank/DDBJ databases">
        <title>Chromosome-level genome assembly for S. haematobium.</title>
        <authorList>
            <person name="Stroehlein A.J."/>
        </authorList>
    </citation>
    <scope>NUCLEOTIDE SEQUENCE</scope>
</reference>
<comment type="caution">
    <text evidence="3">The sequence shown here is derived from an EMBL/GenBank/DDBJ whole genome shotgun (WGS) entry which is preliminary data.</text>
</comment>
<feature type="region of interest" description="Disordered" evidence="2">
    <location>
        <begin position="1054"/>
        <end position="1149"/>
    </location>
</feature>
<feature type="compositionally biased region" description="Basic and acidic residues" evidence="2">
    <location>
        <begin position="1196"/>
        <end position="1207"/>
    </location>
</feature>
<feature type="compositionally biased region" description="Polar residues" evidence="2">
    <location>
        <begin position="1208"/>
        <end position="1225"/>
    </location>
</feature>
<feature type="compositionally biased region" description="Basic and acidic residues" evidence="2">
    <location>
        <begin position="1245"/>
        <end position="1255"/>
    </location>
</feature>
<name>A0A922IS69_SCHHA</name>
<feature type="region of interest" description="Disordered" evidence="2">
    <location>
        <begin position="878"/>
        <end position="903"/>
    </location>
</feature>
<feature type="region of interest" description="Disordered" evidence="2">
    <location>
        <begin position="1886"/>
        <end position="1916"/>
    </location>
</feature>
<evidence type="ECO:0000256" key="2">
    <source>
        <dbReference type="SAM" id="MobiDB-lite"/>
    </source>
</evidence>
<feature type="compositionally biased region" description="Basic and acidic residues" evidence="2">
    <location>
        <begin position="1068"/>
        <end position="1092"/>
    </location>
</feature>
<evidence type="ECO:0000313" key="3">
    <source>
        <dbReference type="EMBL" id="KAH9585658.1"/>
    </source>
</evidence>
<feature type="compositionally biased region" description="Low complexity" evidence="2">
    <location>
        <begin position="879"/>
        <end position="889"/>
    </location>
</feature>
<feature type="region of interest" description="Disordered" evidence="2">
    <location>
        <begin position="502"/>
        <end position="563"/>
    </location>
</feature>
<feature type="coiled-coil region" evidence="1">
    <location>
        <begin position="1279"/>
        <end position="1310"/>
    </location>
</feature>
<reference evidence="3" key="1">
    <citation type="journal article" date="2012" name="Nat. Genet.">
        <title>Whole-genome sequence of Schistosoma haematobium.</title>
        <authorList>
            <person name="Young N.D."/>
            <person name="Jex A.R."/>
            <person name="Li B."/>
            <person name="Liu S."/>
            <person name="Yang L."/>
            <person name="Xiong Z."/>
            <person name="Li Y."/>
            <person name="Cantacessi C."/>
            <person name="Hall R.S."/>
            <person name="Xu X."/>
            <person name="Chen F."/>
            <person name="Wu X."/>
            <person name="Zerlotini A."/>
            <person name="Oliveira G."/>
            <person name="Hofmann A."/>
            <person name="Zhang G."/>
            <person name="Fang X."/>
            <person name="Kang Y."/>
            <person name="Campbell B.E."/>
            <person name="Loukas A."/>
            <person name="Ranganathan S."/>
            <person name="Rollinson D."/>
            <person name="Rinaldi G."/>
            <person name="Brindley P.J."/>
            <person name="Yang H."/>
            <person name="Wang J."/>
            <person name="Wang J."/>
            <person name="Gasser R.B."/>
        </authorList>
    </citation>
    <scope>NUCLEOTIDE SEQUENCE</scope>
</reference>
<feature type="region of interest" description="Disordered" evidence="2">
    <location>
        <begin position="1187"/>
        <end position="1278"/>
    </location>
</feature>
<proteinExistence type="predicted"/>
<dbReference type="GeneID" id="24589833"/>
<feature type="region of interest" description="Disordered" evidence="2">
    <location>
        <begin position="1425"/>
        <end position="1454"/>
    </location>
</feature>
<feature type="region of interest" description="Disordered" evidence="2">
    <location>
        <begin position="1930"/>
        <end position="1982"/>
    </location>
</feature>
<keyword evidence="4" id="KW-1185">Reference proteome</keyword>
<organism evidence="3 4">
    <name type="scientific">Schistosoma haematobium</name>
    <name type="common">Blood fluke</name>
    <dbReference type="NCBI Taxonomy" id="6185"/>
    <lineage>
        <taxon>Eukaryota</taxon>
        <taxon>Metazoa</taxon>
        <taxon>Spiralia</taxon>
        <taxon>Lophotrochozoa</taxon>
        <taxon>Platyhelminthes</taxon>
        <taxon>Trematoda</taxon>
        <taxon>Digenea</taxon>
        <taxon>Strigeidida</taxon>
        <taxon>Schistosomatoidea</taxon>
        <taxon>Schistosomatidae</taxon>
        <taxon>Schistosoma</taxon>
    </lineage>
</organism>
<feature type="compositionally biased region" description="Low complexity" evidence="2">
    <location>
        <begin position="1095"/>
        <end position="1105"/>
    </location>
</feature>
<reference evidence="3" key="2">
    <citation type="journal article" date="2019" name="Gigascience">
        <title>High-quality Schistosoma haematobium genome achieved by single-molecule and long-range sequencing.</title>
        <authorList>
            <person name="Stroehlein A.J."/>
            <person name="Korhonen P.K."/>
            <person name="Chong T.M."/>
            <person name="Lim Y.L."/>
            <person name="Chan K.G."/>
            <person name="Webster B."/>
            <person name="Rollinson D."/>
            <person name="Brindley P.J."/>
            <person name="Gasser R.B."/>
            <person name="Young N.D."/>
        </authorList>
    </citation>
    <scope>NUCLEOTIDE SEQUENCE</scope>
</reference>
<feature type="compositionally biased region" description="Low complexity" evidence="2">
    <location>
        <begin position="1533"/>
        <end position="1545"/>
    </location>
</feature>
<feature type="compositionally biased region" description="Polar residues" evidence="2">
    <location>
        <begin position="541"/>
        <end position="550"/>
    </location>
</feature>
<keyword evidence="1" id="KW-0175">Coiled coil</keyword>
<feature type="compositionally biased region" description="Low complexity" evidence="2">
    <location>
        <begin position="1502"/>
        <end position="1522"/>
    </location>
</feature>
<feature type="region of interest" description="Disordered" evidence="2">
    <location>
        <begin position="919"/>
        <end position="959"/>
    </location>
</feature>
<feature type="compositionally biased region" description="Polar residues" evidence="2">
    <location>
        <begin position="503"/>
        <end position="532"/>
    </location>
</feature>